<dbReference type="PANTHER" id="PTHR40088:SF2">
    <property type="entry name" value="SECRETED SUGAR HYDROLASE"/>
    <property type="match status" value="1"/>
</dbReference>
<dbReference type="Gene3D" id="2.160.20.10">
    <property type="entry name" value="Single-stranded right-handed beta-helix, Pectin lyase-like"/>
    <property type="match status" value="1"/>
</dbReference>
<sequence>MTIYHVSQQVGCDCNDGSEQKPFATINHAAQLALPGDTVLVHSGTYRECVQPRWGGISNTKRITYKAAPNAKVVIKGSEVITNWEEAKLDGASVPVFKAVIDNKIFGNYNPYDTILSGDWLMDPWPHCLHTGDVYFDGKTLYEATSLDEVKNPKERRTGPCSPWVDTQEVIPHSERTVYQWFAEVDHKAGTTTIYAYFGDFTQNELVGHTIEINVRECCFAPSQVNTNYITISGFECCHAATQWAPPTGVQRGMIDTYWSNGWHIEYCHLHDVKTSAISLGKEISTGDNEAIRFKRKPGYQKQLEDVFKGLKRGWSTELVGSHEIDHCVIHECGQNAVVGHMGCIKSNIHHNQIYDIAMKHEYFGHEIAGIKLHAAIDVQIHHNEFRDCTLGIWLDWEAQGTRVSHNVFYENYRDIMIEVTHGPCLVDNNIFGSHYNFDNVAQGTALVNNIFAGFTRHIPVLNRATPYHAPHSTDVTGYALVYSGDDRVYGNYFIGGTEDKNPAANFGTAFYNGYCASYEEYHEKAVATGREDVEEFEKIKDPVYINHNVYMNDAPAFDKEEHHVLSAHNPQLKIYRDVHGLQVEMDVTAEMLDLTFKALDTEALGETRLSECGYENPDGTPLTIDTDLRDQKRDVAACHVGPLEGLSVGHNKVKIWN</sequence>
<reference evidence="7" key="1">
    <citation type="journal article" date="2021" name="PeerJ">
        <title>Extensive microbial diversity within the chicken gut microbiome revealed by metagenomics and culture.</title>
        <authorList>
            <person name="Gilroy R."/>
            <person name="Ravi A."/>
            <person name="Getino M."/>
            <person name="Pursley I."/>
            <person name="Horton D.L."/>
            <person name="Alikhan N.F."/>
            <person name="Baker D."/>
            <person name="Gharbi K."/>
            <person name="Hall N."/>
            <person name="Watson M."/>
            <person name="Adriaenssens E.M."/>
            <person name="Foster-Nyarko E."/>
            <person name="Jarju S."/>
            <person name="Secka A."/>
            <person name="Antonio M."/>
            <person name="Oren A."/>
            <person name="Chaudhuri R.R."/>
            <person name="La Ragione R."/>
            <person name="Hildebrand F."/>
            <person name="Pallen M.J."/>
        </authorList>
    </citation>
    <scope>NUCLEOTIDE SEQUENCE</scope>
    <source>
        <strain evidence="7">USASDec5-558</strain>
    </source>
</reference>
<dbReference type="PANTHER" id="PTHR40088">
    <property type="entry name" value="PECTATE LYASE (EUROFUNG)"/>
    <property type="match status" value="1"/>
</dbReference>
<evidence type="ECO:0000256" key="2">
    <source>
        <dbReference type="ARBA" id="ARBA00022525"/>
    </source>
</evidence>
<dbReference type="Proteomes" id="UP000886829">
    <property type="component" value="Unassembled WGS sequence"/>
</dbReference>
<dbReference type="GO" id="GO:0005576">
    <property type="term" value="C:extracellular region"/>
    <property type="evidence" value="ECO:0007669"/>
    <property type="project" value="UniProtKB-SubCell"/>
</dbReference>
<dbReference type="AlphaFoldDB" id="A0A9D1WCB1"/>
<evidence type="ECO:0000259" key="6">
    <source>
        <dbReference type="Pfam" id="PF21258"/>
    </source>
</evidence>
<dbReference type="InterPro" id="IPR039448">
    <property type="entry name" value="Beta_helix"/>
</dbReference>
<dbReference type="InterPro" id="IPR013780">
    <property type="entry name" value="Glyco_hydro_b"/>
</dbReference>
<dbReference type="SUPFAM" id="SSF51126">
    <property type="entry name" value="Pectin lyase-like"/>
    <property type="match status" value="1"/>
</dbReference>
<dbReference type="InterPro" id="IPR012334">
    <property type="entry name" value="Pectin_lyas_fold"/>
</dbReference>
<dbReference type="Pfam" id="PF21258">
    <property type="entry name" value="Glyco_hydro_120_ins"/>
    <property type="match status" value="1"/>
</dbReference>
<evidence type="ECO:0000256" key="3">
    <source>
        <dbReference type="ARBA" id="ARBA00022729"/>
    </source>
</evidence>
<dbReference type="EMBL" id="DXEV01000033">
    <property type="protein sequence ID" value="HIX56187.1"/>
    <property type="molecule type" value="Genomic_DNA"/>
</dbReference>
<evidence type="ECO:0000256" key="1">
    <source>
        <dbReference type="ARBA" id="ARBA00004613"/>
    </source>
</evidence>
<dbReference type="InterPro" id="IPR011459">
    <property type="entry name" value="DUF1565"/>
</dbReference>
<accession>A0A9D1WCB1</accession>
<evidence type="ECO:0000259" key="5">
    <source>
        <dbReference type="Pfam" id="PF13229"/>
    </source>
</evidence>
<keyword evidence="2" id="KW-0964">Secreted</keyword>
<dbReference type="Pfam" id="PF07602">
    <property type="entry name" value="DUF1565"/>
    <property type="match status" value="1"/>
</dbReference>
<proteinExistence type="predicted"/>
<name>A0A9D1WCB1_9GAMM</name>
<dbReference type="InterPro" id="IPR052052">
    <property type="entry name" value="Polysaccharide_Lyase_9"/>
</dbReference>
<evidence type="ECO:0000313" key="7">
    <source>
        <dbReference type="EMBL" id="HIX56187.1"/>
    </source>
</evidence>
<comment type="subcellular location">
    <subcellularLocation>
        <location evidence="1">Secreted</location>
    </subcellularLocation>
</comment>
<dbReference type="Pfam" id="PF13229">
    <property type="entry name" value="Beta_helix"/>
    <property type="match status" value="1"/>
</dbReference>
<evidence type="ECO:0000259" key="4">
    <source>
        <dbReference type="Pfam" id="PF07602"/>
    </source>
</evidence>
<gene>
    <name evidence="7" type="ORF">H9850_01790</name>
</gene>
<evidence type="ECO:0000313" key="8">
    <source>
        <dbReference type="Proteomes" id="UP000886829"/>
    </source>
</evidence>
<comment type="caution">
    <text evidence="7">The sequence shown here is derived from an EMBL/GenBank/DDBJ whole genome shotgun (WGS) entry which is preliminary data.</text>
</comment>
<feature type="domain" description="Glycoside hydrolase 120 insertion" evidence="6">
    <location>
        <begin position="81"/>
        <end position="204"/>
    </location>
</feature>
<dbReference type="Gene3D" id="2.60.40.1180">
    <property type="entry name" value="Golgi alpha-mannosidase II"/>
    <property type="match status" value="1"/>
</dbReference>
<dbReference type="InterPro" id="IPR049169">
    <property type="entry name" value="Glyco_hydro_120_ins"/>
</dbReference>
<keyword evidence="3" id="KW-0732">Signal</keyword>
<dbReference type="InterPro" id="IPR011050">
    <property type="entry name" value="Pectin_lyase_fold/virulence"/>
</dbReference>
<feature type="domain" description="Right handed beta helix" evidence="5">
    <location>
        <begin position="263"/>
        <end position="432"/>
    </location>
</feature>
<organism evidence="7 8">
    <name type="scientific">Candidatus Anaerobiospirillum pullistercoris</name>
    <dbReference type="NCBI Taxonomy" id="2838452"/>
    <lineage>
        <taxon>Bacteria</taxon>
        <taxon>Pseudomonadati</taxon>
        <taxon>Pseudomonadota</taxon>
        <taxon>Gammaproteobacteria</taxon>
        <taxon>Aeromonadales</taxon>
        <taxon>Succinivibrionaceae</taxon>
        <taxon>Anaerobiospirillum</taxon>
    </lineage>
</organism>
<reference evidence="7" key="2">
    <citation type="submission" date="2021-04" db="EMBL/GenBank/DDBJ databases">
        <authorList>
            <person name="Gilroy R."/>
        </authorList>
    </citation>
    <scope>NUCLEOTIDE SEQUENCE</scope>
    <source>
        <strain evidence="7">USASDec5-558</strain>
    </source>
</reference>
<dbReference type="GO" id="GO:0016837">
    <property type="term" value="F:carbon-oxygen lyase activity, acting on polysaccharides"/>
    <property type="evidence" value="ECO:0007669"/>
    <property type="project" value="TreeGrafter"/>
</dbReference>
<feature type="domain" description="DUF1565" evidence="4">
    <location>
        <begin position="11"/>
        <end position="48"/>
    </location>
</feature>
<protein>
    <submittedName>
        <fullName evidence="7">DUF1565 domain-containing protein</fullName>
    </submittedName>
</protein>